<name>H3ZCE1_9ALTE</name>
<dbReference type="InterPro" id="IPR014133">
    <property type="entry name" value="Cry_DASH"/>
</dbReference>
<keyword evidence="10" id="KW-1185">Reference proteome</keyword>
<dbReference type="STRING" id="1129374.AJE_05071"/>
<dbReference type="SUPFAM" id="SSF52425">
    <property type="entry name" value="Cryptochrome/photolyase, N-terminal domain"/>
    <property type="match status" value="1"/>
</dbReference>
<evidence type="ECO:0000256" key="4">
    <source>
        <dbReference type="ARBA" id="ARBA00022827"/>
    </source>
</evidence>
<proteinExistence type="inferred from homology"/>
<reference evidence="9 10" key="1">
    <citation type="journal article" date="2012" name="J. Bacteriol.">
        <title>Genome Sequence of Extracellular-Protease-Producing Alishewanella jeotgali Isolated from Traditional Korean Fermented Seafood.</title>
        <authorList>
            <person name="Jung J."/>
            <person name="Chun J."/>
            <person name="Park W."/>
        </authorList>
    </citation>
    <scope>NUCLEOTIDE SEQUENCE [LARGE SCALE GENOMIC DNA]</scope>
    <source>
        <strain evidence="9 10">KCTC 22429</strain>
    </source>
</reference>
<comment type="cofactor">
    <cofactor evidence="6 7">
        <name>FAD</name>
        <dbReference type="ChEBI" id="CHEBI:57692"/>
    </cofactor>
    <text evidence="6 7">Binds 1 FAD per subunit.</text>
</comment>
<dbReference type="InterPro" id="IPR002081">
    <property type="entry name" value="Cryptochrome/DNA_photolyase_1"/>
</dbReference>
<evidence type="ECO:0000259" key="8">
    <source>
        <dbReference type="PROSITE" id="PS51645"/>
    </source>
</evidence>
<dbReference type="PANTHER" id="PTHR11455">
    <property type="entry name" value="CRYPTOCHROME"/>
    <property type="match status" value="1"/>
</dbReference>
<dbReference type="PROSITE" id="PS51645">
    <property type="entry name" value="PHR_CRY_ALPHA_BETA"/>
    <property type="match status" value="1"/>
</dbReference>
<evidence type="ECO:0000313" key="10">
    <source>
        <dbReference type="Proteomes" id="UP000012046"/>
    </source>
</evidence>
<comment type="caution">
    <text evidence="9">The sequence shown here is derived from an EMBL/GenBank/DDBJ whole genome shotgun (WGS) entry which is preliminary data.</text>
</comment>
<protein>
    <recommendedName>
        <fullName evidence="2 7">Cryptochrome DASH</fullName>
    </recommendedName>
</protein>
<feature type="binding site" evidence="6">
    <location>
        <begin position="372"/>
        <end position="374"/>
    </location>
    <ligand>
        <name>FAD</name>
        <dbReference type="ChEBI" id="CHEBI:57692"/>
    </ligand>
</feature>
<keyword evidence="4 6" id="KW-0274">FAD</keyword>
<keyword evidence="5 7" id="KW-0157">Chromophore</keyword>
<dbReference type="PRINTS" id="PR00147">
    <property type="entry name" value="DNAPHOTLYASE"/>
</dbReference>
<organism evidence="9 10">
    <name type="scientific">Alishewanella jeotgali KCTC 22429</name>
    <dbReference type="NCBI Taxonomy" id="1129374"/>
    <lineage>
        <taxon>Bacteria</taxon>
        <taxon>Pseudomonadati</taxon>
        <taxon>Pseudomonadota</taxon>
        <taxon>Gammaproteobacteria</taxon>
        <taxon>Alteromonadales</taxon>
        <taxon>Alteromonadaceae</taxon>
        <taxon>Alishewanella</taxon>
    </lineage>
</organism>
<comment type="function">
    <text evidence="7">May have a photoreceptor function.</text>
</comment>
<dbReference type="PATRIC" id="fig|1129374.4.peg.1019"/>
<dbReference type="RefSeq" id="WP_008949961.1">
    <property type="nucleotide sequence ID" value="NZ_AHTH01000010.1"/>
</dbReference>
<keyword evidence="3 6" id="KW-0285">Flavoprotein</keyword>
<dbReference type="AlphaFoldDB" id="H3ZCE1"/>
<evidence type="ECO:0000256" key="2">
    <source>
        <dbReference type="ARBA" id="ARBA00017881"/>
    </source>
</evidence>
<accession>H3ZCE1</accession>
<dbReference type="Gene3D" id="1.25.40.80">
    <property type="match status" value="1"/>
</dbReference>
<dbReference type="Gene3D" id="1.10.579.10">
    <property type="entry name" value="DNA Cyclobutane Dipyrimidine Photolyase, subunit A, domain 3"/>
    <property type="match status" value="1"/>
</dbReference>
<evidence type="ECO:0000256" key="1">
    <source>
        <dbReference type="ARBA" id="ARBA00005862"/>
    </source>
</evidence>
<gene>
    <name evidence="9" type="ORF">AJE_05071</name>
</gene>
<dbReference type="Proteomes" id="UP000012046">
    <property type="component" value="Unassembled WGS sequence"/>
</dbReference>
<dbReference type="InterPro" id="IPR005101">
    <property type="entry name" value="Cryptochr/Photolyase_FAD-bd"/>
</dbReference>
<evidence type="ECO:0000256" key="3">
    <source>
        <dbReference type="ARBA" id="ARBA00022630"/>
    </source>
</evidence>
<dbReference type="GO" id="GO:0000719">
    <property type="term" value="P:photoreactive repair"/>
    <property type="evidence" value="ECO:0007669"/>
    <property type="project" value="TreeGrafter"/>
</dbReference>
<evidence type="ECO:0000313" key="9">
    <source>
        <dbReference type="EMBL" id="EHR41733.1"/>
    </source>
</evidence>
<dbReference type="InterPro" id="IPR036134">
    <property type="entry name" value="Crypto/Photolyase_FAD-like_sf"/>
</dbReference>
<dbReference type="eggNOG" id="COG0415">
    <property type="taxonomic scope" value="Bacteria"/>
</dbReference>
<dbReference type="PANTHER" id="PTHR11455:SF22">
    <property type="entry name" value="CRYPTOCHROME DASH"/>
    <property type="match status" value="1"/>
</dbReference>
<dbReference type="SUPFAM" id="SSF48173">
    <property type="entry name" value="Cryptochrome/photolyase FAD-binding domain"/>
    <property type="match status" value="1"/>
</dbReference>
<evidence type="ECO:0000256" key="5">
    <source>
        <dbReference type="ARBA" id="ARBA00022991"/>
    </source>
</evidence>
<dbReference type="EMBL" id="AHTH01000010">
    <property type="protein sequence ID" value="EHR41733.1"/>
    <property type="molecule type" value="Genomic_DNA"/>
</dbReference>
<dbReference type="InterPro" id="IPR036155">
    <property type="entry name" value="Crypto/Photolyase_N_sf"/>
</dbReference>
<feature type="domain" description="Photolyase/cryptochrome alpha/beta" evidence="8">
    <location>
        <begin position="1"/>
        <end position="127"/>
    </location>
</feature>
<dbReference type="GO" id="GO:0071949">
    <property type="term" value="F:FAD binding"/>
    <property type="evidence" value="ECO:0007669"/>
    <property type="project" value="TreeGrafter"/>
</dbReference>
<comment type="similarity">
    <text evidence="1 7">Belongs to the DNA photolyase class-1 family.</text>
</comment>
<dbReference type="InterPro" id="IPR014729">
    <property type="entry name" value="Rossmann-like_a/b/a_fold"/>
</dbReference>
<evidence type="ECO:0000256" key="6">
    <source>
        <dbReference type="PIRSR" id="PIRSR602081-1"/>
    </source>
</evidence>
<sequence length="446" mass="50844">MTTLVLLNSSLRLDDNPLLKAPAGPAAAVVVLEQQQCFGRQYGLYRCNLWRLKTQLQAVQALTEALAQHNIGLIIRFGDTRSELLQLAEQLQADRLLASEPTAPEEYQALRALTPALALELQDNNSLLGATLRPELGRLPDRFTQFRKQLEPSLLVTPPQRTQPAGDWLSPAAAATYSQQVILQQWLGNSVPARWDETKALARLKHFIWQGQHILHYKDSRNALIGEHYASFFSTPLSLGTLSVRRCWQQVEQFEQQIEANESTYWLKFELLWREFFRWQMRKYQARWFSKTGISGKADYTKPNLNNSQQHAFANWCAGNTGVPFIDANMRLLNQSGLMSNRGRQNVASYLVHDLALDWRLGAAYFEQRLLDYDVASNWGNWAYIAGYGNSEARPFNPIKQALWYDPDAAFVRQLLPDISGVGKAAHRPAAHARLLPQWRSWLSEL</sequence>
<dbReference type="Pfam" id="PF00875">
    <property type="entry name" value="DNA_photolyase"/>
    <property type="match status" value="1"/>
</dbReference>
<dbReference type="GO" id="GO:0003904">
    <property type="term" value="F:deoxyribodipyrimidine photo-lyase activity"/>
    <property type="evidence" value="ECO:0007669"/>
    <property type="project" value="TreeGrafter"/>
</dbReference>
<dbReference type="InterPro" id="IPR006050">
    <property type="entry name" value="DNA_photolyase_N"/>
</dbReference>
<dbReference type="GO" id="GO:0003684">
    <property type="term" value="F:damaged DNA binding"/>
    <property type="evidence" value="ECO:0007669"/>
    <property type="project" value="TreeGrafter"/>
</dbReference>
<dbReference type="Pfam" id="PF03441">
    <property type="entry name" value="FAD_binding_7"/>
    <property type="match status" value="1"/>
</dbReference>
<dbReference type="Gene3D" id="3.40.50.620">
    <property type="entry name" value="HUPs"/>
    <property type="match status" value="1"/>
</dbReference>
<feature type="binding site" evidence="6">
    <location>
        <position position="217"/>
    </location>
    <ligand>
        <name>FAD</name>
        <dbReference type="ChEBI" id="CHEBI:57692"/>
    </ligand>
</feature>
<dbReference type="NCBIfam" id="TIGR02765">
    <property type="entry name" value="crypto_DASH"/>
    <property type="match status" value="1"/>
</dbReference>
<comment type="cofactor">
    <cofactor evidence="7">
        <name>(6R)-5,10-methylene-5,6,7,8-tetrahydrofolate</name>
        <dbReference type="ChEBI" id="CHEBI:15636"/>
    </cofactor>
    <text evidence="7">Binds 1 5,10-methenyltetrahydrofolate (MTHF) per subunit.</text>
</comment>
<evidence type="ECO:0000256" key="7">
    <source>
        <dbReference type="RuleBase" id="RU367151"/>
    </source>
</evidence>